<dbReference type="AlphaFoldDB" id="A0A0C3E6W0"/>
<evidence type="ECO:0000313" key="2">
    <source>
        <dbReference type="Proteomes" id="UP000053989"/>
    </source>
</evidence>
<gene>
    <name evidence="1" type="ORF">SCLCIDRAFT_688125</name>
</gene>
<accession>A0A0C3E6W0</accession>
<organism evidence="1 2">
    <name type="scientific">Scleroderma citrinum Foug A</name>
    <dbReference type="NCBI Taxonomy" id="1036808"/>
    <lineage>
        <taxon>Eukaryota</taxon>
        <taxon>Fungi</taxon>
        <taxon>Dikarya</taxon>
        <taxon>Basidiomycota</taxon>
        <taxon>Agaricomycotina</taxon>
        <taxon>Agaricomycetes</taxon>
        <taxon>Agaricomycetidae</taxon>
        <taxon>Boletales</taxon>
        <taxon>Sclerodermatineae</taxon>
        <taxon>Sclerodermataceae</taxon>
        <taxon>Scleroderma</taxon>
    </lineage>
</organism>
<reference evidence="2" key="2">
    <citation type="submission" date="2015-01" db="EMBL/GenBank/DDBJ databases">
        <title>Evolutionary Origins and Diversification of the Mycorrhizal Mutualists.</title>
        <authorList>
            <consortium name="DOE Joint Genome Institute"/>
            <consortium name="Mycorrhizal Genomics Consortium"/>
            <person name="Kohler A."/>
            <person name="Kuo A."/>
            <person name="Nagy L.G."/>
            <person name="Floudas D."/>
            <person name="Copeland A."/>
            <person name="Barry K.W."/>
            <person name="Cichocki N."/>
            <person name="Veneault-Fourrey C."/>
            <person name="LaButti K."/>
            <person name="Lindquist E.A."/>
            <person name="Lipzen A."/>
            <person name="Lundell T."/>
            <person name="Morin E."/>
            <person name="Murat C."/>
            <person name="Riley R."/>
            <person name="Ohm R."/>
            <person name="Sun H."/>
            <person name="Tunlid A."/>
            <person name="Henrissat B."/>
            <person name="Grigoriev I.V."/>
            <person name="Hibbett D.S."/>
            <person name="Martin F."/>
        </authorList>
    </citation>
    <scope>NUCLEOTIDE SEQUENCE [LARGE SCALE GENOMIC DNA]</scope>
    <source>
        <strain evidence="2">Foug A</strain>
    </source>
</reference>
<evidence type="ECO:0000313" key="1">
    <source>
        <dbReference type="EMBL" id="KIM63751.1"/>
    </source>
</evidence>
<name>A0A0C3E6W0_9AGAM</name>
<dbReference type="HOGENOM" id="CLU_141770_1_0_1"/>
<reference evidence="1 2" key="1">
    <citation type="submission" date="2014-04" db="EMBL/GenBank/DDBJ databases">
        <authorList>
            <consortium name="DOE Joint Genome Institute"/>
            <person name="Kuo A."/>
            <person name="Kohler A."/>
            <person name="Nagy L.G."/>
            <person name="Floudas D."/>
            <person name="Copeland A."/>
            <person name="Barry K.W."/>
            <person name="Cichocki N."/>
            <person name="Veneault-Fourrey C."/>
            <person name="LaButti K."/>
            <person name="Lindquist E.A."/>
            <person name="Lipzen A."/>
            <person name="Lundell T."/>
            <person name="Morin E."/>
            <person name="Murat C."/>
            <person name="Sun H."/>
            <person name="Tunlid A."/>
            <person name="Henrissat B."/>
            <person name="Grigoriev I.V."/>
            <person name="Hibbett D.S."/>
            <person name="Martin F."/>
            <person name="Nordberg H.P."/>
            <person name="Cantor M.N."/>
            <person name="Hua S.X."/>
        </authorList>
    </citation>
    <scope>NUCLEOTIDE SEQUENCE [LARGE SCALE GENOMIC DNA]</scope>
    <source>
        <strain evidence="1 2">Foug A</strain>
    </source>
</reference>
<dbReference type="OrthoDB" id="2685486at2759"/>
<dbReference type="EMBL" id="KN822032">
    <property type="protein sequence ID" value="KIM63751.1"/>
    <property type="molecule type" value="Genomic_DNA"/>
</dbReference>
<sequence length="142" mass="16464">MTQWMRPWIKLAACCFTEWCDRDSSMHQRLHYNGPLTNPSSLSNSPGNVPTANFTGPVSKCCQWQGSDDALRCYLLVDHESVPGHFKTVHGIKDMGRKVKIRCRWLDCQQTVGRHNFTRHIREVHLGSERHKARRIEETALY</sequence>
<proteinExistence type="predicted"/>
<keyword evidence="2" id="KW-1185">Reference proteome</keyword>
<protein>
    <submittedName>
        <fullName evidence="1">Uncharacterized protein</fullName>
    </submittedName>
</protein>
<dbReference type="InParanoid" id="A0A0C3E6W0"/>
<dbReference type="Proteomes" id="UP000053989">
    <property type="component" value="Unassembled WGS sequence"/>
</dbReference>